<dbReference type="EMBL" id="JH159152">
    <property type="protein sequence ID" value="EGZ23264.1"/>
    <property type="molecule type" value="Genomic_DNA"/>
</dbReference>
<dbReference type="RefSeq" id="XP_009518552.1">
    <property type="nucleotide sequence ID" value="XM_009520257.1"/>
</dbReference>
<accession>G4YYB3</accession>
<sequence length="190" mass="20676">MPTHYASQVAIALRPWDNAGSTYVCESTGAFTTTEKVHAHFEGGELGATVINDQFGTEWVLLVVLLVLEGLGTSDENEEEGPLEEADLPASSCAERLTLGNEDTVIVGVEAPIVEIVAKMKDGQGVKYLTMASSYEVFWLPREAVMPEYASLVTAFEQADRRKKGLPELRRSARLADANAQVDDDFLLLA</sequence>
<gene>
    <name evidence="1" type="ORF">PHYSODRAFT_324491</name>
</gene>
<dbReference type="Gene3D" id="3.40.50.720">
    <property type="entry name" value="NAD(P)-binding Rossmann-like Domain"/>
    <property type="match status" value="1"/>
</dbReference>
<evidence type="ECO:0000313" key="1">
    <source>
        <dbReference type="EMBL" id="EGZ23264.1"/>
    </source>
</evidence>
<dbReference type="Proteomes" id="UP000002640">
    <property type="component" value="Unassembled WGS sequence"/>
</dbReference>
<proteinExistence type="predicted"/>
<dbReference type="InParanoid" id="G4YYB3"/>
<protein>
    <submittedName>
        <fullName evidence="1">Uncharacterized protein</fullName>
    </submittedName>
</protein>
<name>G4YYB3_PHYSP</name>
<dbReference type="SUPFAM" id="SSF51735">
    <property type="entry name" value="NAD(P)-binding Rossmann-fold domains"/>
    <property type="match status" value="1"/>
</dbReference>
<dbReference type="InterPro" id="IPR036291">
    <property type="entry name" value="NAD(P)-bd_dom_sf"/>
</dbReference>
<dbReference type="KEGG" id="psoj:PHYSODRAFT_324491"/>
<organism evidence="1 2">
    <name type="scientific">Phytophthora sojae (strain P6497)</name>
    <name type="common">Soybean stem and root rot agent</name>
    <name type="synonym">Phytophthora megasperma f. sp. glycines</name>
    <dbReference type="NCBI Taxonomy" id="1094619"/>
    <lineage>
        <taxon>Eukaryota</taxon>
        <taxon>Sar</taxon>
        <taxon>Stramenopiles</taxon>
        <taxon>Oomycota</taxon>
        <taxon>Peronosporomycetes</taxon>
        <taxon>Peronosporales</taxon>
        <taxon>Peronosporaceae</taxon>
        <taxon>Phytophthora</taxon>
    </lineage>
</organism>
<dbReference type="GeneID" id="20645136"/>
<reference evidence="1 2" key="1">
    <citation type="journal article" date="2006" name="Science">
        <title>Phytophthora genome sequences uncover evolutionary origins and mechanisms of pathogenesis.</title>
        <authorList>
            <person name="Tyler B.M."/>
            <person name="Tripathy S."/>
            <person name="Zhang X."/>
            <person name="Dehal P."/>
            <person name="Jiang R.H."/>
            <person name="Aerts A."/>
            <person name="Arredondo F.D."/>
            <person name="Baxter L."/>
            <person name="Bensasson D."/>
            <person name="Beynon J.L."/>
            <person name="Chapman J."/>
            <person name="Damasceno C.M."/>
            <person name="Dorrance A.E."/>
            <person name="Dou D."/>
            <person name="Dickerman A.W."/>
            <person name="Dubchak I.L."/>
            <person name="Garbelotto M."/>
            <person name="Gijzen M."/>
            <person name="Gordon S.G."/>
            <person name="Govers F."/>
            <person name="Grunwald N.J."/>
            <person name="Huang W."/>
            <person name="Ivors K.L."/>
            <person name="Jones R.W."/>
            <person name="Kamoun S."/>
            <person name="Krampis K."/>
            <person name="Lamour K.H."/>
            <person name="Lee M.K."/>
            <person name="McDonald W.H."/>
            <person name="Medina M."/>
            <person name="Meijer H.J."/>
            <person name="Nordberg E.K."/>
            <person name="Maclean D.J."/>
            <person name="Ospina-Giraldo M.D."/>
            <person name="Morris P.F."/>
            <person name="Phuntumart V."/>
            <person name="Putnam N.H."/>
            <person name="Rash S."/>
            <person name="Rose J.K."/>
            <person name="Sakihama Y."/>
            <person name="Salamov A.A."/>
            <person name="Savidor A."/>
            <person name="Scheuring C.F."/>
            <person name="Smith B.M."/>
            <person name="Sobral B.W."/>
            <person name="Terry A."/>
            <person name="Torto-Alalibo T.A."/>
            <person name="Win J."/>
            <person name="Xu Z."/>
            <person name="Zhang H."/>
            <person name="Grigoriev I.V."/>
            <person name="Rokhsar D.S."/>
            <person name="Boore J.L."/>
        </authorList>
    </citation>
    <scope>NUCLEOTIDE SEQUENCE [LARGE SCALE GENOMIC DNA]</scope>
    <source>
        <strain evidence="1 2">P6497</strain>
    </source>
</reference>
<keyword evidence="2" id="KW-1185">Reference proteome</keyword>
<dbReference type="AlphaFoldDB" id="G4YYB3"/>
<evidence type="ECO:0000313" key="2">
    <source>
        <dbReference type="Proteomes" id="UP000002640"/>
    </source>
</evidence>